<dbReference type="Proteomes" id="UP000075886">
    <property type="component" value="Unassembled WGS sequence"/>
</dbReference>
<dbReference type="AlphaFoldDB" id="A0A182Q2B7"/>
<dbReference type="EnsemblMetazoa" id="AFAF001691-RA">
    <property type="protein sequence ID" value="AFAF001691-PA"/>
    <property type="gene ID" value="AFAF001691"/>
</dbReference>
<sequence length="183" mass="21089">MVMVNLQPAVVQTLDVALWRLHIPPSTMGSFAVLRSYAEIVGILLLTVIHAGTFGWKLDNRNILYTNQDISYECPINTMCRCASLPNETALLEINCNEVSLYKFPAVQTPKTITNNNLPYIKSMYINKIHRQHQRHHIYTMGGTENRLNDGEVWMEVQFAIRSDERGLLLRSPRRLYAFHDWG</sequence>
<evidence type="ECO:0000313" key="2">
    <source>
        <dbReference type="Proteomes" id="UP000075886"/>
    </source>
</evidence>
<dbReference type="VEuPathDB" id="VectorBase:AFAF001691"/>
<evidence type="ECO:0000313" key="1">
    <source>
        <dbReference type="EnsemblMetazoa" id="AFAF001691-PA"/>
    </source>
</evidence>
<reference evidence="2" key="1">
    <citation type="submission" date="2014-01" db="EMBL/GenBank/DDBJ databases">
        <title>The Genome Sequence of Anopheles farauti FAR1 (V2).</title>
        <authorList>
            <consortium name="The Broad Institute Genomics Platform"/>
            <person name="Neafsey D.E."/>
            <person name="Besansky N."/>
            <person name="Howell P."/>
            <person name="Walton C."/>
            <person name="Young S.K."/>
            <person name="Zeng Q."/>
            <person name="Gargeya S."/>
            <person name="Fitzgerald M."/>
            <person name="Haas B."/>
            <person name="Abouelleil A."/>
            <person name="Allen A.W."/>
            <person name="Alvarado L."/>
            <person name="Arachchi H.M."/>
            <person name="Berlin A.M."/>
            <person name="Chapman S.B."/>
            <person name="Gainer-Dewar J."/>
            <person name="Goldberg J."/>
            <person name="Griggs A."/>
            <person name="Gujja S."/>
            <person name="Hansen M."/>
            <person name="Howarth C."/>
            <person name="Imamovic A."/>
            <person name="Ireland A."/>
            <person name="Larimer J."/>
            <person name="McCowan C."/>
            <person name="Murphy C."/>
            <person name="Pearson M."/>
            <person name="Poon T.W."/>
            <person name="Priest M."/>
            <person name="Roberts A."/>
            <person name="Saif S."/>
            <person name="Shea T."/>
            <person name="Sisk P."/>
            <person name="Sykes S."/>
            <person name="Wortman J."/>
            <person name="Nusbaum C."/>
            <person name="Birren B."/>
        </authorList>
    </citation>
    <scope>NUCLEOTIDE SEQUENCE [LARGE SCALE GENOMIC DNA]</scope>
    <source>
        <strain evidence="2">FAR1</strain>
    </source>
</reference>
<reference evidence="1" key="2">
    <citation type="submission" date="2020-05" db="UniProtKB">
        <authorList>
            <consortium name="EnsemblMetazoa"/>
        </authorList>
    </citation>
    <scope>IDENTIFICATION</scope>
    <source>
        <strain evidence="1">FAR1</strain>
    </source>
</reference>
<proteinExistence type="predicted"/>
<dbReference type="EMBL" id="AXCN02000623">
    <property type="status" value="NOT_ANNOTATED_CDS"/>
    <property type="molecule type" value="Genomic_DNA"/>
</dbReference>
<keyword evidence="2" id="KW-1185">Reference proteome</keyword>
<protein>
    <submittedName>
        <fullName evidence="1">Uncharacterized protein</fullName>
    </submittedName>
</protein>
<name>A0A182Q2B7_9DIPT</name>
<organism evidence="1 2">
    <name type="scientific">Anopheles farauti</name>
    <dbReference type="NCBI Taxonomy" id="69004"/>
    <lineage>
        <taxon>Eukaryota</taxon>
        <taxon>Metazoa</taxon>
        <taxon>Ecdysozoa</taxon>
        <taxon>Arthropoda</taxon>
        <taxon>Hexapoda</taxon>
        <taxon>Insecta</taxon>
        <taxon>Pterygota</taxon>
        <taxon>Neoptera</taxon>
        <taxon>Endopterygota</taxon>
        <taxon>Diptera</taxon>
        <taxon>Nematocera</taxon>
        <taxon>Culicoidea</taxon>
        <taxon>Culicidae</taxon>
        <taxon>Anophelinae</taxon>
        <taxon>Anopheles</taxon>
    </lineage>
</organism>
<accession>A0A182Q2B7</accession>
<dbReference type="STRING" id="69004.A0A182Q2B7"/>